<dbReference type="EMBL" id="CM009290">
    <property type="protein sequence ID" value="PNT56486.2"/>
    <property type="molecule type" value="Genomic_DNA"/>
</dbReference>
<feature type="compositionally biased region" description="Basic and acidic residues" evidence="1">
    <location>
        <begin position="913"/>
        <end position="931"/>
    </location>
</feature>
<feature type="compositionally biased region" description="Basic and acidic residues" evidence="1">
    <location>
        <begin position="1347"/>
        <end position="1369"/>
    </location>
</feature>
<feature type="region of interest" description="Disordered" evidence="1">
    <location>
        <begin position="570"/>
        <end position="767"/>
    </location>
</feature>
<keyword evidence="2" id="KW-1133">Transmembrane helix</keyword>
<feature type="compositionally biased region" description="Basic and acidic residues" evidence="1">
    <location>
        <begin position="756"/>
        <end position="767"/>
    </location>
</feature>
<keyword evidence="2" id="KW-0472">Membrane</keyword>
<feature type="region of interest" description="Disordered" evidence="1">
    <location>
        <begin position="1160"/>
        <end position="1191"/>
    </location>
</feature>
<dbReference type="PANTHER" id="PTHR33870:SF16">
    <property type="entry name" value="PROTEIN, PUTATIVE-RELATED"/>
    <property type="match status" value="1"/>
</dbReference>
<feature type="region of interest" description="Disordered" evidence="1">
    <location>
        <begin position="173"/>
        <end position="231"/>
    </location>
</feature>
<reference evidence="3 4" key="1">
    <citation type="journal article" date="2006" name="Science">
        <title>The genome of black cottonwood, Populus trichocarpa (Torr. &amp; Gray).</title>
        <authorList>
            <person name="Tuskan G.A."/>
            <person name="Difazio S."/>
            <person name="Jansson S."/>
            <person name="Bohlmann J."/>
            <person name="Grigoriev I."/>
            <person name="Hellsten U."/>
            <person name="Putnam N."/>
            <person name="Ralph S."/>
            <person name="Rombauts S."/>
            <person name="Salamov A."/>
            <person name="Schein J."/>
            <person name="Sterck L."/>
            <person name="Aerts A."/>
            <person name="Bhalerao R.R."/>
            <person name="Bhalerao R.P."/>
            <person name="Blaudez D."/>
            <person name="Boerjan W."/>
            <person name="Brun A."/>
            <person name="Brunner A."/>
            <person name="Busov V."/>
            <person name="Campbell M."/>
            <person name="Carlson J."/>
            <person name="Chalot M."/>
            <person name="Chapman J."/>
            <person name="Chen G.L."/>
            <person name="Cooper D."/>
            <person name="Coutinho P.M."/>
            <person name="Couturier J."/>
            <person name="Covert S."/>
            <person name="Cronk Q."/>
            <person name="Cunningham R."/>
            <person name="Davis J."/>
            <person name="Degroeve S."/>
            <person name="Dejardin A."/>
            <person name="Depamphilis C."/>
            <person name="Detter J."/>
            <person name="Dirks B."/>
            <person name="Dubchak I."/>
            <person name="Duplessis S."/>
            <person name="Ehlting J."/>
            <person name="Ellis B."/>
            <person name="Gendler K."/>
            <person name="Goodstein D."/>
            <person name="Gribskov M."/>
            <person name="Grimwood J."/>
            <person name="Groover A."/>
            <person name="Gunter L."/>
            <person name="Hamberger B."/>
            <person name="Heinze B."/>
            <person name="Helariutta Y."/>
            <person name="Henrissat B."/>
            <person name="Holligan D."/>
            <person name="Holt R."/>
            <person name="Huang W."/>
            <person name="Islam-Faridi N."/>
            <person name="Jones S."/>
            <person name="Jones-Rhoades M."/>
            <person name="Jorgensen R."/>
            <person name="Joshi C."/>
            <person name="Kangasjarvi J."/>
            <person name="Karlsson J."/>
            <person name="Kelleher C."/>
            <person name="Kirkpatrick R."/>
            <person name="Kirst M."/>
            <person name="Kohler A."/>
            <person name="Kalluri U."/>
            <person name="Larimer F."/>
            <person name="Leebens-Mack J."/>
            <person name="Leple J.C."/>
            <person name="Locascio P."/>
            <person name="Lou Y."/>
            <person name="Lucas S."/>
            <person name="Martin F."/>
            <person name="Montanini B."/>
            <person name="Napoli C."/>
            <person name="Nelson D.R."/>
            <person name="Nelson C."/>
            <person name="Nieminen K."/>
            <person name="Nilsson O."/>
            <person name="Pereda V."/>
            <person name="Peter G."/>
            <person name="Philippe R."/>
            <person name="Pilate G."/>
            <person name="Poliakov A."/>
            <person name="Razumovskaya J."/>
            <person name="Richardson P."/>
            <person name="Rinaldi C."/>
            <person name="Ritland K."/>
            <person name="Rouze P."/>
            <person name="Ryaboy D."/>
            <person name="Schmutz J."/>
            <person name="Schrader J."/>
            <person name="Segerman B."/>
            <person name="Shin H."/>
            <person name="Siddiqui A."/>
            <person name="Sterky F."/>
            <person name="Terry A."/>
            <person name="Tsai C.J."/>
            <person name="Uberbacher E."/>
            <person name="Unneberg P."/>
            <person name="Vahala J."/>
            <person name="Wall K."/>
            <person name="Wessler S."/>
            <person name="Yang G."/>
            <person name="Yin T."/>
            <person name="Douglas C."/>
            <person name="Marra M."/>
            <person name="Sandberg G."/>
            <person name="Van de Peer Y."/>
            <person name="Rokhsar D."/>
        </authorList>
    </citation>
    <scope>NUCLEOTIDE SEQUENCE [LARGE SCALE GENOMIC DNA]</scope>
    <source>
        <strain evidence="4">cv. Nisqually</strain>
    </source>
</reference>
<dbReference type="Proteomes" id="UP000006729">
    <property type="component" value="Chromosome 1"/>
</dbReference>
<feature type="compositionally biased region" description="Basic and acidic residues" evidence="1">
    <location>
        <begin position="1415"/>
        <end position="1425"/>
    </location>
</feature>
<gene>
    <name evidence="3" type="ORF">POPTR_001G249000</name>
</gene>
<feature type="compositionally biased region" description="Low complexity" evidence="1">
    <location>
        <begin position="649"/>
        <end position="658"/>
    </location>
</feature>
<evidence type="ECO:0000256" key="1">
    <source>
        <dbReference type="SAM" id="MobiDB-lite"/>
    </source>
</evidence>
<feature type="compositionally biased region" description="Basic and acidic residues" evidence="1">
    <location>
        <begin position="1045"/>
        <end position="1060"/>
    </location>
</feature>
<name>A0A2K2C384_POPTR</name>
<feature type="region of interest" description="Disordered" evidence="1">
    <location>
        <begin position="1344"/>
        <end position="1464"/>
    </location>
</feature>
<accession>A0A2K2C384</accession>
<feature type="compositionally biased region" description="Basic and acidic residues" evidence="1">
    <location>
        <begin position="1255"/>
        <end position="1264"/>
    </location>
</feature>
<feature type="compositionally biased region" description="Acidic residues" evidence="1">
    <location>
        <begin position="582"/>
        <end position="595"/>
    </location>
</feature>
<keyword evidence="2" id="KW-0812">Transmembrane</keyword>
<protein>
    <submittedName>
        <fullName evidence="3">Uncharacterized protein</fullName>
    </submittedName>
</protein>
<feature type="region of interest" description="Disordered" evidence="1">
    <location>
        <begin position="1041"/>
        <end position="1064"/>
    </location>
</feature>
<feature type="compositionally biased region" description="Basic and acidic residues" evidence="1">
    <location>
        <begin position="1447"/>
        <end position="1464"/>
    </location>
</feature>
<feature type="compositionally biased region" description="Basic and acidic residues" evidence="1">
    <location>
        <begin position="666"/>
        <end position="693"/>
    </location>
</feature>
<feature type="compositionally biased region" description="Acidic residues" evidence="1">
    <location>
        <begin position="211"/>
        <end position="221"/>
    </location>
</feature>
<sequence>MKMGIDAKEFQAFMWRVVKFSINTCTALAQKYPFASGVLLSLLILYLFLPSVFFFLIYSLPFLGCTAVFIHYYLNTQRPKIQHGDERKEHGISSIESRRLLQRNVNKNNIDESDAHAVKEEKDMVSPMISNDELIGRTALAEEKPKIIMEEKESRALNSGESSSHNVSIGENISELGQAPNPDAVSCDGFNEQPTKLQVGGEVELESSSSEADDDDEEEESEKGGENAVQWTEYDQKNVMDLGNSEIERNRRLEMLIARRKARKSFKMNSIAGSGPRHPVMVARSNTFHVSKSSDDQIPGSAPSILLPTKNPFDLPYDPHEEKPNLMADSFHEEFMAVHQKEFPFCRHENFSLGNSFQDNRQGQHEGRGYSRHKMQSGNKGNHDRLVDHLLFQGGETLRRNLSVTDLVTEEPQSSNQVANKQERDGEVGTTRIKLIGEKMEQSHYKDPSLGNGSDIQMNKDANAIKHKKILSNPSSSAEDILNAKTAENSESIQPTTFKFPEVFYDRAPNSLPCPVPKARAVAEPSYDSSPSAIDNTRMEEHFFYKLKPGHTPNHSIASDMQVEVSEIGSPPLIEDGTASSNDDESLIYDGDSENEFTSGSEELWGASPLAPKVQEHGKAPGQIYEEGEEGMTEVEFSRVWDEPENPISSSMWPLSSSRAEISQEDQAHSMKIDPKLSNHVKDEVDEVRERRPSNASDVDEVEEVREERPSNSSDVVPPEHSLEGTRLMEGSMAHSPSEVYFPEPQESPSGSGNSAEEKKTNCDAKETVTYDDREFLKSNENRHVEAENSIMQEVLGNLSEPAEGNNSTSNSNIKIESLFNSEKYVEGIGDETYNVNDSTFLISDHLDDSKSNEERDSGAERVIQAVIGDLSQPAVESNSESSNHIESKSLNSPEKSREEANINNVNDPPVQIKDRVEDFKDVDRDSERLTEDSDIQSILMPVEAEDNPTSTQGSKEDQSTIEVGVSVVNQPFIDPTTPATLPEFVAEQVSNNSSLSSSPKSVLAYRIPADIGSSSDFSQLLATDMEENLLMTATQDTSLAVNDSIDHPSIDGKSEKSEEPYDTQGKCTEEAIDMENMNGSVLDDEQIKENLKCRKNIEYESETLISNEASVELSKPLEEPQTADHLEGASARLVDNEASINVSKPDEKHVSSKVPGVIVEKEESTNPPRDVAGEVNHISDVSDPSINKNDDLEKLKSFEGSEGEPDQFSTGHEIFVEPLKPANITSLEGHEYSPGVLTENETIVASSQAIEEVDNSRTSKETDEFGTQIADEEIEDLLKPGEAVVSSETTKDVQGDPKDLIDQKAVLNPSTPAVDDDNILVTPEAKDSAADTIHNVNESEMSEFISNEKFKHVQDSEDESQRLDRQEDIMEPLKAVEVTNSESIRDIEGESKQLADDEVNVTIPSQPEGEINSSDDREKTEDPGKSIVQENGMDISEASRGNDIARAVEDNKDKSEDKTEING</sequence>
<feature type="region of interest" description="Disordered" evidence="1">
    <location>
        <begin position="872"/>
        <end position="931"/>
    </location>
</feature>
<feature type="transmembrane region" description="Helical" evidence="2">
    <location>
        <begin position="32"/>
        <end position="49"/>
    </location>
</feature>
<dbReference type="InParanoid" id="A0A2K2C384"/>
<evidence type="ECO:0000313" key="4">
    <source>
        <dbReference type="Proteomes" id="UP000006729"/>
    </source>
</evidence>
<dbReference type="ExpressionAtlas" id="A0A2K2C384">
    <property type="expression patterns" value="differential"/>
</dbReference>
<evidence type="ECO:0000313" key="3">
    <source>
        <dbReference type="EMBL" id="PNT56486.2"/>
    </source>
</evidence>
<organism evidence="3 4">
    <name type="scientific">Populus trichocarpa</name>
    <name type="common">Western balsam poplar</name>
    <name type="synonym">Populus balsamifera subsp. trichocarpa</name>
    <dbReference type="NCBI Taxonomy" id="3694"/>
    <lineage>
        <taxon>Eukaryota</taxon>
        <taxon>Viridiplantae</taxon>
        <taxon>Streptophyta</taxon>
        <taxon>Embryophyta</taxon>
        <taxon>Tracheophyta</taxon>
        <taxon>Spermatophyta</taxon>
        <taxon>Magnoliopsida</taxon>
        <taxon>eudicotyledons</taxon>
        <taxon>Gunneridae</taxon>
        <taxon>Pentapetalae</taxon>
        <taxon>rosids</taxon>
        <taxon>fabids</taxon>
        <taxon>Malpighiales</taxon>
        <taxon>Salicaceae</taxon>
        <taxon>Saliceae</taxon>
        <taxon>Populus</taxon>
    </lineage>
</organism>
<feature type="compositionally biased region" description="Basic and acidic residues" evidence="1">
    <location>
        <begin position="1384"/>
        <end position="1396"/>
    </location>
</feature>
<evidence type="ECO:0000256" key="2">
    <source>
        <dbReference type="SAM" id="Phobius"/>
    </source>
</evidence>
<dbReference type="PANTHER" id="PTHR33870">
    <property type="entry name" value="CARDIOMYOPATHY-ASSOCIATED PROTEIN"/>
    <property type="match status" value="1"/>
</dbReference>
<keyword evidence="4" id="KW-1185">Reference proteome</keyword>
<proteinExistence type="predicted"/>
<feature type="region of interest" description="Disordered" evidence="1">
    <location>
        <begin position="356"/>
        <end position="382"/>
    </location>
</feature>
<feature type="compositionally biased region" description="Low complexity" evidence="1">
    <location>
        <begin position="200"/>
        <end position="210"/>
    </location>
</feature>
<feature type="region of interest" description="Disordered" evidence="1">
    <location>
        <begin position="1248"/>
        <end position="1267"/>
    </location>
</feature>